<evidence type="ECO:0008006" key="6">
    <source>
        <dbReference type="Google" id="ProtNLM"/>
    </source>
</evidence>
<dbReference type="OrthoDB" id="271226at2759"/>
<dbReference type="SUPFAM" id="SSF52058">
    <property type="entry name" value="L domain-like"/>
    <property type="match status" value="1"/>
</dbReference>
<keyword evidence="2" id="KW-0677">Repeat</keyword>
<keyword evidence="1" id="KW-0433">Leucine-rich repeat</keyword>
<accession>A0A653BSI7</accession>
<keyword evidence="5" id="KW-1185">Reference proteome</keyword>
<dbReference type="EMBL" id="CAACVG010004573">
    <property type="protein sequence ID" value="VEN38480.1"/>
    <property type="molecule type" value="Genomic_DNA"/>
</dbReference>
<dbReference type="GO" id="GO:0005737">
    <property type="term" value="C:cytoplasm"/>
    <property type="evidence" value="ECO:0007669"/>
    <property type="project" value="TreeGrafter"/>
</dbReference>
<evidence type="ECO:0000256" key="2">
    <source>
        <dbReference type="ARBA" id="ARBA00022737"/>
    </source>
</evidence>
<organism evidence="4 5">
    <name type="scientific">Callosobruchus maculatus</name>
    <name type="common">Southern cowpea weevil</name>
    <name type="synonym">Pulse bruchid</name>
    <dbReference type="NCBI Taxonomy" id="64391"/>
    <lineage>
        <taxon>Eukaryota</taxon>
        <taxon>Metazoa</taxon>
        <taxon>Ecdysozoa</taxon>
        <taxon>Arthropoda</taxon>
        <taxon>Hexapoda</taxon>
        <taxon>Insecta</taxon>
        <taxon>Pterygota</taxon>
        <taxon>Neoptera</taxon>
        <taxon>Endopterygota</taxon>
        <taxon>Coleoptera</taxon>
        <taxon>Polyphaga</taxon>
        <taxon>Cucujiformia</taxon>
        <taxon>Chrysomeloidea</taxon>
        <taxon>Chrysomelidae</taxon>
        <taxon>Bruchinae</taxon>
        <taxon>Bruchini</taxon>
        <taxon>Callosobruchus</taxon>
    </lineage>
</organism>
<dbReference type="PROSITE" id="PS51450">
    <property type="entry name" value="LRR"/>
    <property type="match status" value="3"/>
</dbReference>
<name>A0A653BSI7_CALMS</name>
<evidence type="ECO:0000313" key="4">
    <source>
        <dbReference type="EMBL" id="VEN38480.1"/>
    </source>
</evidence>
<dbReference type="Gene3D" id="3.80.10.10">
    <property type="entry name" value="Ribonuclease Inhibitor"/>
    <property type="match status" value="2"/>
</dbReference>
<dbReference type="Proteomes" id="UP000410492">
    <property type="component" value="Unassembled WGS sequence"/>
</dbReference>
<dbReference type="AlphaFoldDB" id="A0A653BSI7"/>
<feature type="compositionally biased region" description="Basic and acidic residues" evidence="3">
    <location>
        <begin position="403"/>
        <end position="416"/>
    </location>
</feature>
<reference evidence="4 5" key="1">
    <citation type="submission" date="2019-01" db="EMBL/GenBank/DDBJ databases">
        <authorList>
            <person name="Sayadi A."/>
        </authorList>
    </citation>
    <scope>NUCLEOTIDE SEQUENCE [LARGE SCALE GENOMIC DNA]</scope>
</reference>
<evidence type="ECO:0000313" key="5">
    <source>
        <dbReference type="Proteomes" id="UP000410492"/>
    </source>
</evidence>
<sequence length="427" mass="48523">MDAEDAHEVAVHFGEGTPINLTPKYPPTPHFEIEIKEKKLTFEEASRCLNTLGKDESGVRYAYLMLSATERKLTDISTVVNFKHLLFVDVSGNFLSTEALQVLTQIPYLLYLRAERNRLESAGLKVSPYLQVLLLNMNQIAETCDINQPMLELLELGENVIYTAQFDAERLPNLKELSLHNNHLIDTSGVYPSSLEKLYLNNNKIVKINSNFSMLPNLTVLNLRENNVRKLSGFSEHLANLVYLNVRGNKITKVRQFRKLAVLPKLETLILLDNPLYEGKKGDTVVGEEDQETTARSTEPDTEATTDFDGSEVDSGVKSDPFKIHLLVLLPNLKRINKEFVTMTERDVAEKKGRKLIEEIFEEQSSEDETEAPTTTEFTTDYTTETELDEKSYDENEDDEEDRTLKNDEEGGKEPNVDENGTERLNI</sequence>
<dbReference type="PANTHER" id="PTHR15454:SF47">
    <property type="entry name" value="LEUCINE-RICH REPEAT-CONTAINING PROTEIN 23"/>
    <property type="match status" value="1"/>
</dbReference>
<feature type="compositionally biased region" description="Acidic residues" evidence="3">
    <location>
        <begin position="300"/>
        <end position="312"/>
    </location>
</feature>
<evidence type="ECO:0000256" key="3">
    <source>
        <dbReference type="SAM" id="MobiDB-lite"/>
    </source>
</evidence>
<evidence type="ECO:0000256" key="1">
    <source>
        <dbReference type="ARBA" id="ARBA00022614"/>
    </source>
</evidence>
<protein>
    <recommendedName>
        <fullName evidence="6">U2A'/phosphoprotein 32 family A C-terminal domain-containing protein</fullName>
    </recommendedName>
</protein>
<feature type="region of interest" description="Disordered" evidence="3">
    <location>
        <begin position="281"/>
        <end position="315"/>
    </location>
</feature>
<dbReference type="Pfam" id="PF13855">
    <property type="entry name" value="LRR_8"/>
    <property type="match status" value="1"/>
</dbReference>
<feature type="compositionally biased region" description="Acidic residues" evidence="3">
    <location>
        <begin position="361"/>
        <end position="371"/>
    </location>
</feature>
<dbReference type="InterPro" id="IPR001611">
    <property type="entry name" value="Leu-rich_rpt"/>
</dbReference>
<gene>
    <name evidence="4" type="ORF">CALMAC_LOCUS3373</name>
</gene>
<dbReference type="InterPro" id="IPR032675">
    <property type="entry name" value="LRR_dom_sf"/>
</dbReference>
<feature type="compositionally biased region" description="Low complexity" evidence="3">
    <location>
        <begin position="372"/>
        <end position="385"/>
    </location>
</feature>
<feature type="region of interest" description="Disordered" evidence="3">
    <location>
        <begin position="361"/>
        <end position="427"/>
    </location>
</feature>
<dbReference type="PANTHER" id="PTHR15454">
    <property type="entry name" value="NISCHARIN RELATED"/>
    <property type="match status" value="1"/>
</dbReference>
<proteinExistence type="predicted"/>